<evidence type="ECO:0000256" key="4">
    <source>
        <dbReference type="ARBA" id="ARBA00023157"/>
    </source>
</evidence>
<keyword evidence="2" id="KW-0049">Antioxidant</keyword>
<keyword evidence="3" id="KW-0560">Oxidoreductase</keyword>
<protein>
    <submittedName>
        <fullName evidence="8">Peroxiredoxin</fullName>
    </submittedName>
</protein>
<feature type="domain" description="Thioredoxin" evidence="7">
    <location>
        <begin position="22"/>
        <end position="188"/>
    </location>
</feature>
<dbReference type="InterPro" id="IPR013766">
    <property type="entry name" value="Thioredoxin_domain"/>
</dbReference>
<dbReference type="PANTHER" id="PTHR42801:SF21">
    <property type="entry name" value="BCPB PROTEIN"/>
    <property type="match status" value="1"/>
</dbReference>
<dbReference type="InterPro" id="IPR013740">
    <property type="entry name" value="Redoxin"/>
</dbReference>
<evidence type="ECO:0000256" key="3">
    <source>
        <dbReference type="ARBA" id="ARBA00023002"/>
    </source>
</evidence>
<organism evidence="8 9">
    <name type="scientific">Catenulispora pinistramenti</name>
    <dbReference type="NCBI Taxonomy" id="2705254"/>
    <lineage>
        <taxon>Bacteria</taxon>
        <taxon>Bacillati</taxon>
        <taxon>Actinomycetota</taxon>
        <taxon>Actinomycetes</taxon>
        <taxon>Catenulisporales</taxon>
        <taxon>Catenulisporaceae</taxon>
        <taxon>Catenulispora</taxon>
    </lineage>
</organism>
<evidence type="ECO:0000313" key="8">
    <source>
        <dbReference type="EMBL" id="MBS2551281.1"/>
    </source>
</evidence>
<dbReference type="EMBL" id="JAAFYZ010000133">
    <property type="protein sequence ID" value="MBS2551281.1"/>
    <property type="molecule type" value="Genomic_DNA"/>
</dbReference>
<dbReference type="SUPFAM" id="SSF52833">
    <property type="entry name" value="Thioredoxin-like"/>
    <property type="match status" value="1"/>
</dbReference>
<dbReference type="InterPro" id="IPR050924">
    <property type="entry name" value="Peroxiredoxin_BCP/PrxQ"/>
</dbReference>
<reference evidence="8 9" key="1">
    <citation type="submission" date="2020-02" db="EMBL/GenBank/DDBJ databases">
        <title>Acidophilic actinobacteria isolated from forest soil.</title>
        <authorList>
            <person name="Golinska P."/>
        </authorList>
    </citation>
    <scope>NUCLEOTIDE SEQUENCE [LARGE SCALE GENOMIC DNA]</scope>
    <source>
        <strain evidence="8 9">NL8</strain>
    </source>
</reference>
<sequence>MDNYYTLPSGLPVPQDDGAADHLPGMPVPELALPSTANEDIGLAALGKDRTILYLYPLTGRPEEDIPEGWNSIPGARGCTTEACDFRDHYEELLEAGAARVFGLSSQDTAYQQEVVDRLRLPFAMLSDTAFRLAGALSLPTFDFRGEALYKRITLVVRDGAVEHAFYPVFPPDRHAGQVLAWLKENPL</sequence>
<evidence type="ECO:0000256" key="6">
    <source>
        <dbReference type="SAM" id="MobiDB-lite"/>
    </source>
</evidence>
<name>A0ABS5KYY5_9ACTN</name>
<keyword evidence="1" id="KW-0575">Peroxidase</keyword>
<keyword evidence="5" id="KW-0676">Redox-active center</keyword>
<dbReference type="PROSITE" id="PS51352">
    <property type="entry name" value="THIOREDOXIN_2"/>
    <property type="match status" value="1"/>
</dbReference>
<dbReference type="PANTHER" id="PTHR42801">
    <property type="entry name" value="THIOREDOXIN-DEPENDENT PEROXIDE REDUCTASE"/>
    <property type="match status" value="1"/>
</dbReference>
<evidence type="ECO:0000256" key="5">
    <source>
        <dbReference type="ARBA" id="ARBA00023284"/>
    </source>
</evidence>
<comment type="caution">
    <text evidence="8">The sequence shown here is derived from an EMBL/GenBank/DDBJ whole genome shotgun (WGS) entry which is preliminary data.</text>
</comment>
<proteinExistence type="predicted"/>
<keyword evidence="9" id="KW-1185">Reference proteome</keyword>
<dbReference type="Proteomes" id="UP000730482">
    <property type="component" value="Unassembled WGS sequence"/>
</dbReference>
<gene>
    <name evidence="8" type="ORF">KGQ19_30880</name>
</gene>
<keyword evidence="4" id="KW-1015">Disulfide bond</keyword>
<accession>A0ABS5KYY5</accession>
<evidence type="ECO:0000256" key="1">
    <source>
        <dbReference type="ARBA" id="ARBA00022559"/>
    </source>
</evidence>
<dbReference type="Gene3D" id="3.40.30.10">
    <property type="entry name" value="Glutaredoxin"/>
    <property type="match status" value="1"/>
</dbReference>
<evidence type="ECO:0000313" key="9">
    <source>
        <dbReference type="Proteomes" id="UP000730482"/>
    </source>
</evidence>
<evidence type="ECO:0000256" key="2">
    <source>
        <dbReference type="ARBA" id="ARBA00022862"/>
    </source>
</evidence>
<feature type="region of interest" description="Disordered" evidence="6">
    <location>
        <begin position="1"/>
        <end position="22"/>
    </location>
</feature>
<dbReference type="InterPro" id="IPR036249">
    <property type="entry name" value="Thioredoxin-like_sf"/>
</dbReference>
<dbReference type="CDD" id="cd03017">
    <property type="entry name" value="PRX_BCP"/>
    <property type="match status" value="1"/>
</dbReference>
<dbReference type="Pfam" id="PF08534">
    <property type="entry name" value="Redoxin"/>
    <property type="match status" value="1"/>
</dbReference>
<evidence type="ECO:0000259" key="7">
    <source>
        <dbReference type="PROSITE" id="PS51352"/>
    </source>
</evidence>